<sequence length="837" mass="93561">MAGAQPTPDQLSQVCGITQVDESSARVLLRKNNNDPNAAVNAYFEDPVGSLREAPLASQWDNYTDSMPSFNIVADDASMGAAPPMSRPPSRVDNSRPRIDYSNNHAAAMASTGLSLREQEELEDPNIQRAITESMRSTLPAQENGITGAGSHFGPAKRDYYEPNNWALTTFASSREIIDHPPPTKRRRLDDEPAFLRGSKETDYLAPLLTIYHSIPLAREALLARTLKVHTYGHDASWWAGSTDENTKALSMDNDIELDREDCNLLTEVQCLMAFLDATNRAYGSVDALADLQAIRSSHTSGDYYVRFLTAWASAAVRHAPQSSVAEVFVSVAAKDSAELVEPELKPLKCVEAPVNRVPGETLVDLLDLTVWDDEPNNIDDVWFDQVAEVFTVRIFDPAQGKHGPLELSLDPVWYPDRYMIECKDATQEIRKQRQLLLREIAQCTNIQHRCEMLKLPDNRVLMLRDVLDAAAQASVEAVGNRSSTTRLTDDQLEQPDIEGVELELRRIIDRIDQKRQLLEDRKSDLRAKMKEIARQLTRPTADSPNLPHHKYTLQGVSTKPNVTYLRRPNTDLLLEDDEGGSDSSQGQWWRMAWVQDEVQAQQQSQQANAPTMGPLTQAQAVASTKNLGFTAGLSFDNLTKSKAPDLDVPKPYTIQKVTEEEVLLAVKKEHSSVLLVYASEDALTYEGGELSMPLRHFVDRDNRAFAEELHAGNEPDQDILDDRDNEIEFEDVPLIDPNGSSSSARELTPMSTSSPGRDEDGQASPKRLRGENLLNISDQLPSYDESTGKQEMQEKKGNKIGFHAEQMLQKYGDEADAESSDEQYEKAYFMHVENDH</sequence>
<accession>A0AAV9NRV2</accession>
<dbReference type="AlphaFoldDB" id="A0AAV9NRV2"/>
<dbReference type="InterPro" id="IPR055335">
    <property type="entry name" value="Ucp6/RUP1"/>
</dbReference>
<dbReference type="RefSeq" id="XP_064712271.1">
    <property type="nucleotide sequence ID" value="XM_064844411.1"/>
</dbReference>
<feature type="region of interest" description="Disordered" evidence="2">
    <location>
        <begin position="732"/>
        <end position="797"/>
    </location>
</feature>
<feature type="compositionally biased region" description="Polar residues" evidence="2">
    <location>
        <begin position="739"/>
        <end position="756"/>
    </location>
</feature>
<dbReference type="Pfam" id="PF14555">
    <property type="entry name" value="UBA_4"/>
    <property type="match status" value="1"/>
</dbReference>
<comment type="caution">
    <text evidence="3">The sequence shown here is derived from an EMBL/GenBank/DDBJ whole genome shotgun (WGS) entry which is preliminary data.</text>
</comment>
<evidence type="ECO:0000256" key="2">
    <source>
        <dbReference type="SAM" id="MobiDB-lite"/>
    </source>
</evidence>
<dbReference type="CDD" id="cd14273">
    <property type="entry name" value="UBA_TAP-C_like"/>
    <property type="match status" value="1"/>
</dbReference>
<dbReference type="PANTHER" id="PTHR39597:SF1">
    <property type="entry name" value="UBA DOMAIN-CONTAINING PROTEIN RUP1"/>
    <property type="match status" value="1"/>
</dbReference>
<dbReference type="Proteomes" id="UP001358417">
    <property type="component" value="Unassembled WGS sequence"/>
</dbReference>
<evidence type="ECO:0000256" key="1">
    <source>
        <dbReference type="SAM" id="Coils"/>
    </source>
</evidence>
<feature type="coiled-coil region" evidence="1">
    <location>
        <begin position="498"/>
        <end position="536"/>
    </location>
</feature>
<dbReference type="EMBL" id="JAVRRD010000001">
    <property type="protein sequence ID" value="KAK5064947.1"/>
    <property type="molecule type" value="Genomic_DNA"/>
</dbReference>
<feature type="compositionally biased region" description="Basic and acidic residues" evidence="2">
    <location>
        <begin position="787"/>
        <end position="797"/>
    </location>
</feature>
<keyword evidence="1" id="KW-0175">Coiled coil</keyword>
<dbReference type="Gene3D" id="1.10.8.10">
    <property type="entry name" value="DNA helicase RuvA subunit, C-terminal domain"/>
    <property type="match status" value="1"/>
</dbReference>
<keyword evidence="4" id="KW-1185">Reference proteome</keyword>
<name>A0AAV9NRV2_9EURO</name>
<dbReference type="GO" id="GO:0005634">
    <property type="term" value="C:nucleus"/>
    <property type="evidence" value="ECO:0007669"/>
    <property type="project" value="TreeGrafter"/>
</dbReference>
<evidence type="ECO:0008006" key="5">
    <source>
        <dbReference type="Google" id="ProtNLM"/>
    </source>
</evidence>
<dbReference type="GO" id="GO:0005829">
    <property type="term" value="C:cytosol"/>
    <property type="evidence" value="ECO:0007669"/>
    <property type="project" value="TreeGrafter"/>
</dbReference>
<organism evidence="3 4">
    <name type="scientific">Exophiala bonariae</name>
    <dbReference type="NCBI Taxonomy" id="1690606"/>
    <lineage>
        <taxon>Eukaryota</taxon>
        <taxon>Fungi</taxon>
        <taxon>Dikarya</taxon>
        <taxon>Ascomycota</taxon>
        <taxon>Pezizomycotina</taxon>
        <taxon>Eurotiomycetes</taxon>
        <taxon>Chaetothyriomycetidae</taxon>
        <taxon>Chaetothyriales</taxon>
        <taxon>Herpotrichiellaceae</taxon>
        <taxon>Exophiala</taxon>
    </lineage>
</organism>
<proteinExistence type="predicted"/>
<protein>
    <recommendedName>
        <fullName evidence="5">Ubiquitin interaction motif protein</fullName>
    </recommendedName>
</protein>
<dbReference type="PANTHER" id="PTHR39597">
    <property type="entry name" value="UBA DOMAIN-CONTAINING PROTEIN RUP1"/>
    <property type="match status" value="1"/>
</dbReference>
<dbReference type="GeneID" id="89969003"/>
<evidence type="ECO:0000313" key="4">
    <source>
        <dbReference type="Proteomes" id="UP001358417"/>
    </source>
</evidence>
<gene>
    <name evidence="3" type="ORF">LTR84_000781</name>
</gene>
<evidence type="ECO:0000313" key="3">
    <source>
        <dbReference type="EMBL" id="KAK5064947.1"/>
    </source>
</evidence>
<dbReference type="GO" id="GO:0016579">
    <property type="term" value="P:protein deubiquitination"/>
    <property type="evidence" value="ECO:0007669"/>
    <property type="project" value="TreeGrafter"/>
</dbReference>
<reference evidence="3 4" key="1">
    <citation type="submission" date="2023-08" db="EMBL/GenBank/DDBJ databases">
        <title>Black Yeasts Isolated from many extreme environments.</title>
        <authorList>
            <person name="Coleine C."/>
            <person name="Stajich J.E."/>
            <person name="Selbmann L."/>
        </authorList>
    </citation>
    <scope>NUCLEOTIDE SEQUENCE [LARGE SCALE GENOMIC DNA]</scope>
    <source>
        <strain evidence="3 4">CCFEE 5792</strain>
    </source>
</reference>